<evidence type="ECO:0000313" key="3">
    <source>
        <dbReference type="EMBL" id="KAF3042961.1"/>
    </source>
</evidence>
<dbReference type="SUPFAM" id="SSF57850">
    <property type="entry name" value="RING/U-box"/>
    <property type="match status" value="1"/>
</dbReference>
<organism evidence="3 4">
    <name type="scientific">Didymella heteroderae</name>
    <dbReference type="NCBI Taxonomy" id="1769908"/>
    <lineage>
        <taxon>Eukaryota</taxon>
        <taxon>Fungi</taxon>
        <taxon>Dikarya</taxon>
        <taxon>Ascomycota</taxon>
        <taxon>Pezizomycotina</taxon>
        <taxon>Dothideomycetes</taxon>
        <taxon>Pleosporomycetidae</taxon>
        <taxon>Pleosporales</taxon>
        <taxon>Pleosporineae</taxon>
        <taxon>Didymellaceae</taxon>
        <taxon>Didymella</taxon>
    </lineage>
</organism>
<sequence length="414" mass="47178">MLHRLFTPFRGRRHQAYQISRWRRVKLSDLNTPERLAIREACNCLFEVMEEIVDLLYPQKSGSLLSVMHKCVERLVVWIGLELDGPADDLVNVFCRQLKEYVNTRCPDAAICITALKDLATVVRDTLQRTRAGNPEYAQVMAQVSQPGWTDEQVSRLFLMHLELVKRINCSLFQGLLPKFRLEYSFADMLAFTSAYRRESHNLDVEFPLLRDDPVELEVDETEKEYEVIGVRIDLELSEFCRLAVLLPPPGTAYSICVTDFDGKDDVEGDRPVLTKCKHLFHRDCLDKGVNESAMKTSNTCPECRKVLCKPRKRFHASLGPMPKADQDNDASSITNSSTAASVVTATSWPHVQRLNARTTNHVLRRSALSMGNESSDTDDSSIYSSDSDFLMGTRRMTESIRADRHDHLYIVNV</sequence>
<dbReference type="OrthoDB" id="3791828at2759"/>
<dbReference type="AlphaFoldDB" id="A0A9P4WU93"/>
<gene>
    <name evidence="3" type="ORF">E8E12_008740</name>
</gene>
<keyword evidence="4" id="KW-1185">Reference proteome</keyword>
<name>A0A9P4WU93_9PLEO</name>
<protein>
    <recommendedName>
        <fullName evidence="2">RING-type domain-containing protein</fullName>
    </recommendedName>
</protein>
<reference evidence="3" key="1">
    <citation type="submission" date="2019-04" db="EMBL/GenBank/DDBJ databases">
        <title>Sequencing of skin fungus with MAO and IRED activity.</title>
        <authorList>
            <person name="Marsaioli A.J."/>
            <person name="Bonatto J.M.C."/>
            <person name="Reis Junior O."/>
        </authorList>
    </citation>
    <scope>NUCLEOTIDE SEQUENCE</scope>
    <source>
        <strain evidence="3">28M1</strain>
    </source>
</reference>
<accession>A0A9P4WU93</accession>
<feature type="domain" description="RING-type" evidence="2">
    <location>
        <begin position="256"/>
        <end position="305"/>
    </location>
</feature>
<dbReference type="Gene3D" id="3.30.40.10">
    <property type="entry name" value="Zinc/RING finger domain, C3HC4 (zinc finger)"/>
    <property type="match status" value="1"/>
</dbReference>
<dbReference type="SMART" id="SM00184">
    <property type="entry name" value="RING"/>
    <property type="match status" value="1"/>
</dbReference>
<dbReference type="InterPro" id="IPR001841">
    <property type="entry name" value="Znf_RING"/>
</dbReference>
<dbReference type="EMBL" id="SWKV01000014">
    <property type="protein sequence ID" value="KAF3042961.1"/>
    <property type="molecule type" value="Genomic_DNA"/>
</dbReference>
<evidence type="ECO:0000256" key="1">
    <source>
        <dbReference type="PROSITE-ProRule" id="PRU00175"/>
    </source>
</evidence>
<keyword evidence="1" id="KW-0862">Zinc</keyword>
<dbReference type="InterPro" id="IPR013083">
    <property type="entry name" value="Znf_RING/FYVE/PHD"/>
</dbReference>
<dbReference type="Pfam" id="PF13639">
    <property type="entry name" value="zf-RING_2"/>
    <property type="match status" value="1"/>
</dbReference>
<keyword evidence="1" id="KW-0479">Metal-binding</keyword>
<dbReference type="GO" id="GO:0008270">
    <property type="term" value="F:zinc ion binding"/>
    <property type="evidence" value="ECO:0007669"/>
    <property type="project" value="UniProtKB-KW"/>
</dbReference>
<evidence type="ECO:0000259" key="2">
    <source>
        <dbReference type="PROSITE" id="PS50089"/>
    </source>
</evidence>
<dbReference type="Proteomes" id="UP000758155">
    <property type="component" value="Unassembled WGS sequence"/>
</dbReference>
<comment type="caution">
    <text evidence="3">The sequence shown here is derived from an EMBL/GenBank/DDBJ whole genome shotgun (WGS) entry which is preliminary data.</text>
</comment>
<dbReference type="PROSITE" id="PS50089">
    <property type="entry name" value="ZF_RING_2"/>
    <property type="match status" value="1"/>
</dbReference>
<proteinExistence type="predicted"/>
<evidence type="ECO:0000313" key="4">
    <source>
        <dbReference type="Proteomes" id="UP000758155"/>
    </source>
</evidence>
<keyword evidence="1" id="KW-0863">Zinc-finger</keyword>